<evidence type="ECO:0000259" key="4">
    <source>
        <dbReference type="PROSITE" id="PS51286"/>
    </source>
</evidence>
<dbReference type="Pfam" id="PF08373">
    <property type="entry name" value="RAP"/>
    <property type="match status" value="1"/>
</dbReference>
<dbReference type="VEuPathDB" id="PlasmoDB:PRELSG_0105700"/>
<dbReference type="RefSeq" id="XP_028531418.1">
    <property type="nucleotide sequence ID" value="XM_028678511.1"/>
</dbReference>
<dbReference type="GeneID" id="39734307"/>
<sequence>MIFFFNILLLIINFTHITGILISNLNDVHSIGIKGVFKPNYEFSDFLFISKKFQNRNILLFHQNVKNHSFIRKKNNYYFYLKKKNRNYNSRIVFLEVFNKRNCFIKPIYVKFTENKIPLKKKDTHLLHLKNSNDINLQEDSIDNEIYSEKDENCDESYENGENDNYNSKKLDNNNNHLDNNSDYLYKSREYDLVNEYILLKKNSKSIKELMDEEKWVFPKENLNMIRKRTDKKINWNYILKKNNELLNDNIDKIYNNIYKKDNIDDIFFVFDTYPYNYLNVTMSVFSLYKFASSYLYEKKLKVSMIYEKKKDFFNNIKNENLSNDNFLSMESQDEEDDSNILKIKEERKRLNYIIKNRNFQRVVGSINKHLKIIYKIFTSNEKLTSYEKNKKVYQFIPYINIKDIITILKSFYILKYDHVNIFKYIYFYIVFFIDKFDIFNLCEAVYLCILKKIYIKSLFLNFSKYLLKYLQKNNEHFMHKEINCNNDYEKKITATNEYNDKEKTTDHNNEEEHIYNYSKENNKNNNDNINNNEEYKSNNDNRKGVKTESKYNGETFKNNEIDVYNNNNNNDIDKKRNKDNLIINKGVPNKIKINESIISLYEDININNFYNNMEKILKKKNDESNYNLLPFHLKQFDYSIYHSANYSNLNNSLDNLQQNNKNEEMEKFSAEDNRKDKINFIENKLIKKSLNDENNKYTKINFYVYVLHILSKFPYTNLKILNIIISEIMKNVNDLTLEELILSFYSIAELEYDCFKLQNLIYILIFKNLHLLNYRNKGLILKLIKSLYLTNNLNPIIDENVIKEESDNGQKFERNMKIQENENFLSYSKNSNIENVKILMINFISKMILKNINNYTPIELVDIIRYMSALNFINKELFNFVYNLPFFKNLNEDVLNIYKNNIYFNNSYYAYTKDNTINTPIEIMLCKLYQSYLSYNIYINNSFENNLNEELIKKIYKKNNEHKSFHFDTKIIQLLKNIYLNNMQISSYNSSSLHYEIADIIQKDFKIPCHVEYKASNGILIDIAILYEDFKKIDKDFPFFKNIAIEINGPFHYKTRSLDNNIPLLNTKTIFKKRLLENDNWQVISFPFWEIKPWFSKIRKEKYILKMLPEKLKSFFNN</sequence>
<proteinExistence type="predicted"/>
<accession>A0A1J1H480</accession>
<reference evidence="5 6" key="1">
    <citation type="submission" date="2015-04" db="EMBL/GenBank/DDBJ databases">
        <authorList>
            <consortium name="Pathogen Informatics"/>
        </authorList>
    </citation>
    <scope>NUCLEOTIDE SEQUENCE [LARGE SCALE GENOMIC DNA]</scope>
    <source>
        <strain evidence="5 6">SGS1</strain>
    </source>
</reference>
<keyword evidence="1" id="KW-0175">Coiled coil</keyword>
<feature type="compositionally biased region" description="Acidic residues" evidence="2">
    <location>
        <begin position="153"/>
        <end position="162"/>
    </location>
</feature>
<feature type="domain" description="RAP" evidence="4">
    <location>
        <begin position="1044"/>
        <end position="1107"/>
    </location>
</feature>
<dbReference type="KEGG" id="prel:PRELSG_0105700"/>
<feature type="compositionally biased region" description="Basic and acidic residues" evidence="2">
    <location>
        <begin position="534"/>
        <end position="552"/>
    </location>
</feature>
<feature type="region of interest" description="Disordered" evidence="2">
    <location>
        <begin position="153"/>
        <end position="175"/>
    </location>
</feature>
<feature type="signal peptide" evidence="3">
    <location>
        <begin position="1"/>
        <end position="19"/>
    </location>
</feature>
<feature type="region of interest" description="Disordered" evidence="2">
    <location>
        <begin position="517"/>
        <end position="552"/>
    </location>
</feature>
<organism evidence="5 6">
    <name type="scientific">Plasmodium relictum</name>
    <dbReference type="NCBI Taxonomy" id="85471"/>
    <lineage>
        <taxon>Eukaryota</taxon>
        <taxon>Sar</taxon>
        <taxon>Alveolata</taxon>
        <taxon>Apicomplexa</taxon>
        <taxon>Aconoidasida</taxon>
        <taxon>Haemosporida</taxon>
        <taxon>Plasmodiidae</taxon>
        <taxon>Plasmodium</taxon>
        <taxon>Plasmodium (Haemamoeba)</taxon>
    </lineage>
</organism>
<evidence type="ECO:0000313" key="6">
    <source>
        <dbReference type="Proteomes" id="UP000220158"/>
    </source>
</evidence>
<dbReference type="EMBL" id="LN835296">
    <property type="protein sequence ID" value="CRG98408.1"/>
    <property type="molecule type" value="Genomic_DNA"/>
</dbReference>
<dbReference type="Proteomes" id="UP000220158">
    <property type="component" value="Chromosome 1"/>
</dbReference>
<dbReference type="PROSITE" id="PS51286">
    <property type="entry name" value="RAP"/>
    <property type="match status" value="1"/>
</dbReference>
<keyword evidence="6" id="KW-1185">Reference proteome</keyword>
<evidence type="ECO:0000313" key="5">
    <source>
        <dbReference type="EMBL" id="CRG98408.1"/>
    </source>
</evidence>
<protein>
    <submittedName>
        <fullName evidence="5">RAP protein, putative</fullName>
    </submittedName>
</protein>
<feature type="coiled-coil region" evidence="1">
    <location>
        <begin position="647"/>
        <end position="674"/>
    </location>
</feature>
<name>A0A1J1H480_PLARL</name>
<dbReference type="SMART" id="SM00952">
    <property type="entry name" value="RAP"/>
    <property type="match status" value="1"/>
</dbReference>
<feature type="compositionally biased region" description="Low complexity" evidence="2">
    <location>
        <begin position="517"/>
        <end position="533"/>
    </location>
</feature>
<dbReference type="AlphaFoldDB" id="A0A1J1H480"/>
<feature type="chain" id="PRO_5012881987" evidence="3">
    <location>
        <begin position="20"/>
        <end position="1119"/>
    </location>
</feature>
<evidence type="ECO:0000256" key="1">
    <source>
        <dbReference type="SAM" id="Coils"/>
    </source>
</evidence>
<gene>
    <name evidence="5" type="ORF">PRELSG_0105700</name>
</gene>
<evidence type="ECO:0000256" key="2">
    <source>
        <dbReference type="SAM" id="MobiDB-lite"/>
    </source>
</evidence>
<keyword evidence="3" id="KW-0732">Signal</keyword>
<dbReference type="InterPro" id="IPR013584">
    <property type="entry name" value="RAP"/>
</dbReference>
<dbReference type="OrthoDB" id="364598at2759"/>
<evidence type="ECO:0000256" key="3">
    <source>
        <dbReference type="SAM" id="SignalP"/>
    </source>
</evidence>